<reference evidence="6 7" key="1">
    <citation type="submission" date="2016-07" db="EMBL/GenBank/DDBJ databases">
        <authorList>
            <consortium name="Pathogen Informatics"/>
        </authorList>
    </citation>
    <scope>NUCLEOTIDE SEQUENCE [LARGE SCALE GENOMIC DNA]</scope>
</reference>
<dbReference type="VEuPathDB" id="PlasmoDB:PVW1_020012100"/>
<dbReference type="Pfam" id="PF01504">
    <property type="entry name" value="PIP5K"/>
    <property type="match status" value="1"/>
</dbReference>
<dbReference type="SMART" id="SM00330">
    <property type="entry name" value="PIPKc"/>
    <property type="match status" value="1"/>
</dbReference>
<dbReference type="GO" id="GO:0005524">
    <property type="term" value="F:ATP binding"/>
    <property type="evidence" value="ECO:0007669"/>
    <property type="project" value="UniProtKB-UniRule"/>
</dbReference>
<dbReference type="GO" id="GO:0046854">
    <property type="term" value="P:phosphatidylinositol phosphate biosynthetic process"/>
    <property type="evidence" value="ECO:0007669"/>
    <property type="project" value="TreeGrafter"/>
</dbReference>
<dbReference type="PROSITE" id="PS00018">
    <property type="entry name" value="EF_HAND_1"/>
    <property type="match status" value="1"/>
</dbReference>
<keyword evidence="1" id="KW-0106">Calcium</keyword>
<feature type="domain" description="EF-hand" evidence="4">
    <location>
        <begin position="71"/>
        <end position="98"/>
    </location>
</feature>
<dbReference type="Gene3D" id="3.30.810.10">
    <property type="entry name" value="2-Layer Sandwich"/>
    <property type="match status" value="1"/>
</dbReference>
<feature type="compositionally biased region" description="Basic and acidic residues" evidence="3">
    <location>
        <begin position="348"/>
        <end position="360"/>
    </location>
</feature>
<name>A0A1G4H6S3_PLAVI</name>
<dbReference type="VEuPathDB" id="PlasmoDB:PVP01_0204500"/>
<gene>
    <name evidence="6" type="ORF">PVC01_020009400</name>
</gene>
<dbReference type="Pfam" id="PF13833">
    <property type="entry name" value="EF-hand_8"/>
    <property type="match status" value="1"/>
</dbReference>
<evidence type="ECO:0000256" key="1">
    <source>
        <dbReference type="ARBA" id="ARBA00022837"/>
    </source>
</evidence>
<feature type="compositionally biased region" description="Gly residues" evidence="3">
    <location>
        <begin position="325"/>
        <end position="345"/>
    </location>
</feature>
<feature type="compositionally biased region" description="Basic and acidic residues" evidence="3">
    <location>
        <begin position="473"/>
        <end position="484"/>
    </location>
</feature>
<dbReference type="InterPro" id="IPR018247">
    <property type="entry name" value="EF_Hand_1_Ca_BS"/>
</dbReference>
<dbReference type="InterPro" id="IPR011992">
    <property type="entry name" value="EF-hand-dom_pair"/>
</dbReference>
<dbReference type="PROSITE" id="PS51455">
    <property type="entry name" value="PIPK"/>
    <property type="match status" value="1"/>
</dbReference>
<feature type="compositionally biased region" description="Basic and acidic residues" evidence="3">
    <location>
        <begin position="655"/>
        <end position="665"/>
    </location>
</feature>
<dbReference type="GO" id="GO:0016308">
    <property type="term" value="F:1-phosphatidylinositol-4-phosphate 5-kinase activity"/>
    <property type="evidence" value="ECO:0007669"/>
    <property type="project" value="UniProtKB-EC"/>
</dbReference>
<keyword evidence="2 6" id="KW-0418">Kinase</keyword>
<evidence type="ECO:0000256" key="2">
    <source>
        <dbReference type="PROSITE-ProRule" id="PRU00781"/>
    </source>
</evidence>
<dbReference type="EMBL" id="LT615257">
    <property type="protein sequence ID" value="SCO70589.1"/>
    <property type="molecule type" value="Genomic_DNA"/>
</dbReference>
<feature type="compositionally biased region" description="Polar residues" evidence="3">
    <location>
        <begin position="298"/>
        <end position="315"/>
    </location>
</feature>
<feature type="domain" description="PIPK" evidence="5">
    <location>
        <begin position="1145"/>
        <end position="1520"/>
    </location>
</feature>
<sequence>MMCTSAHVRNALHWNLKKEIKEITHLSDEEIAVIHKRFNSISNKGRLDYKNFEKSLGILGTIKNAYLYSSIFKAFDTNDDGYLDFYEFCVAINTMLKGTKREKVKLSYRIVHAGGSAASGEADEADEAVDRAADHSTNRAANRPADHSTNRAANRAANRPADRPANRPAIRDYSDYISYEQFKEIVLSINDIKKQLLGTEEKIQLSQISYTFKSLSMLCDDGKYRMNLKCYRKAVKCNEFLRLLGIHNKVADAFINSEFERRKKIKSGRSRLSNNSGFVGGEFSRRLGSNHRVKSFSVSTNTRLSLGKGSASSLFSRGRKKKSGIEGGTSGGYSGGYSGGTGGSADPGEAHNRNLADQSKKTPQGSSPVRPPLSSSGNNNSSSNNNRGSCAPLKSIVIQSSIAAEGEPPAKRDGLFESTLRSQGKGLIGKGNYLNVPRSGDGSRRSRSCATAGVGASPSPRGRDEEAADEEDFPKKGSSNDRNRKSNRNRAVRDADRGVTPSDSPMMMTEGSDSAKRGVEDASRKPSCSEGNDSYQQSCQSSSFHNSVMLVESGRGDGSRANYQPSEGSRANYQPSEGSRANYQPSEGSRANYQPSEGSRANYQPSEGSSRVWDDHSDVEVVSLRRGRSSGMVSGTVKGLVGGSPTANPPYKCTVTERRDSRDSNEQEGPANDDPSNDIPHSAGKHECEILKAILKFEKQKENKMYVEEYNEYVKGYRKFAEEQEEGYLLDLDTYSDGKEELEREMEGGKHAQYNEAGGGSSSAYEDMGEDDSVGSVQGNHPDGGTTLIESRCEAKGGDKHDGGRSERNASQEDAEVAAASATEAAMAAGEAAARVENANYLYKKYFEYKEFLEHSRCPISHSHNGLMMSSSDGRAVASHAVDNRAVDAHAVKHPCCEEPPRGSRAKGGKCAPRDGGQPRALLEFSSDVIRKKFYIPTSKCHYVMVNENLTKEQVLYHLGNIVVATEDYLSKERDGGGDYNRIFFFFFHVFKYHVGGDSQEGGPSKRHGEAGQQSGALQTDQAGQADPCGRPHRDEPSNESQMSSKNLRATIYYNVLLVTQIVKYFLHTITISHKCSSSYDSLEDSSRLGSINEVSVLLSHTSHLLATYSKGTNNDRKIYINKSNYYHKLTRRGKLSVSLRQKKKKRNLQKILAVYFGHERWDLVMNMMIGIRLSAIKVYNTSNIINLFKHKDLLELPTSNAQHRVVFKNYAPVIFKQIRSLYGIRSKEYISSVGPEQVISNMVLGNLSTLSELLSEGKSGSLFYFTSNGKYIIKTVCKNIHNLSKALLPKYYNHIRSNPDSLLTRLYGIHCIKYKSGSARSSKKIYFIVMNNFFSSAVEIHRRYDIKGSLVGRTVPPAKREDHTIALKDVDIDELGDRINVGEKNKQKLLQVIKADADFLKENYLLDYSLLFGIHYKDLSRDLVSWNASRTNEVRHVFDEDGKCIAARPFHQCDHGGMISIDKNKIFFFGIIDIFTKWTLKKKFEHTLRTIQKFDRQNISCIHPNAYAERFATFIEKHME</sequence>
<protein>
    <submittedName>
        <fullName evidence="6">Phosphatidylinositol-4-phosphate 5-kinase, putative</fullName>
        <ecNumber evidence="6">2.7.1.68</ecNumber>
    </submittedName>
</protein>
<dbReference type="InterPro" id="IPR027484">
    <property type="entry name" value="PInositol-4-P-5-kinase_N"/>
</dbReference>
<dbReference type="PANTHER" id="PTHR23086">
    <property type="entry name" value="PHOSPHATIDYLINOSITOL-4-PHOSPHATE 5-KINASE"/>
    <property type="match status" value="1"/>
</dbReference>
<feature type="region of interest" description="Disordered" evidence="3">
    <location>
        <begin position="121"/>
        <end position="167"/>
    </location>
</feature>
<dbReference type="InterPro" id="IPR027483">
    <property type="entry name" value="PInositol-4-P-4/5-kinase_C_sf"/>
</dbReference>
<feature type="compositionally biased region" description="Polar residues" evidence="3">
    <location>
        <begin position="529"/>
        <end position="546"/>
    </location>
</feature>
<dbReference type="GO" id="GO:0005886">
    <property type="term" value="C:plasma membrane"/>
    <property type="evidence" value="ECO:0007669"/>
    <property type="project" value="TreeGrafter"/>
</dbReference>
<accession>A0A1G4H6S3</accession>
<dbReference type="SUPFAM" id="SSF47473">
    <property type="entry name" value="EF-hand"/>
    <property type="match status" value="1"/>
</dbReference>
<feature type="compositionally biased region" description="Basic and acidic residues" evidence="3">
    <location>
        <begin position="791"/>
        <end position="811"/>
    </location>
</feature>
<feature type="region of interest" description="Disordered" evidence="3">
    <location>
        <begin position="999"/>
        <end position="1044"/>
    </location>
</feature>
<evidence type="ECO:0000313" key="6">
    <source>
        <dbReference type="EMBL" id="SCO70589.1"/>
    </source>
</evidence>
<dbReference type="CDD" id="cd00139">
    <property type="entry name" value="PIPKc"/>
    <property type="match status" value="1"/>
</dbReference>
<dbReference type="InterPro" id="IPR002498">
    <property type="entry name" value="PInositol-4-P-4/5-kinase_core"/>
</dbReference>
<dbReference type="PANTHER" id="PTHR23086:SF8">
    <property type="entry name" value="PHOSPHATIDYLINOSITOL 5-PHOSPHATE 4-KINASE, ISOFORM A"/>
    <property type="match status" value="1"/>
</dbReference>
<dbReference type="GO" id="GO:0005509">
    <property type="term" value="F:calcium ion binding"/>
    <property type="evidence" value="ECO:0007669"/>
    <property type="project" value="InterPro"/>
</dbReference>
<organism evidence="6 7">
    <name type="scientific">Plasmodium vivax</name>
    <name type="common">malaria parasite P. vivax</name>
    <dbReference type="NCBI Taxonomy" id="5855"/>
    <lineage>
        <taxon>Eukaryota</taxon>
        <taxon>Sar</taxon>
        <taxon>Alveolata</taxon>
        <taxon>Apicomplexa</taxon>
        <taxon>Aconoidasida</taxon>
        <taxon>Haemosporida</taxon>
        <taxon>Plasmodiidae</taxon>
        <taxon>Plasmodium</taxon>
        <taxon>Plasmodium (Plasmodium)</taxon>
    </lineage>
</organism>
<feature type="region of interest" description="Disordered" evidence="3">
    <location>
        <begin position="747"/>
        <end position="814"/>
    </location>
</feature>
<dbReference type="InterPro" id="IPR002048">
    <property type="entry name" value="EF_hand_dom"/>
</dbReference>
<dbReference type="EC" id="2.7.1.68" evidence="6"/>
<dbReference type="SUPFAM" id="SSF56104">
    <property type="entry name" value="SAICAR synthase-like"/>
    <property type="match status" value="1"/>
</dbReference>
<dbReference type="Proteomes" id="UP000305196">
    <property type="component" value="Chromosome 2"/>
</dbReference>
<evidence type="ECO:0000313" key="7">
    <source>
        <dbReference type="Proteomes" id="UP000305196"/>
    </source>
</evidence>
<keyword evidence="2 6" id="KW-0808">Transferase</keyword>
<evidence type="ECO:0000259" key="4">
    <source>
        <dbReference type="PROSITE" id="PS50222"/>
    </source>
</evidence>
<feature type="compositionally biased region" description="Basic and acidic residues" evidence="3">
    <location>
        <begin position="128"/>
        <end position="137"/>
    </location>
</feature>
<feature type="compositionally biased region" description="Low complexity" evidence="3">
    <location>
        <begin position="374"/>
        <end position="386"/>
    </location>
</feature>
<keyword evidence="2" id="KW-0547">Nucleotide-binding</keyword>
<proteinExistence type="predicted"/>
<dbReference type="VEuPathDB" id="PlasmoDB:PVPAM_020012000"/>
<feature type="region of interest" description="Disordered" evidence="3">
    <location>
        <begin position="298"/>
        <end position="390"/>
    </location>
</feature>
<feature type="compositionally biased region" description="Basic and acidic residues" evidence="3">
    <location>
        <begin position="513"/>
        <end position="524"/>
    </location>
</feature>
<keyword evidence="2" id="KW-0067">ATP-binding</keyword>
<evidence type="ECO:0000256" key="3">
    <source>
        <dbReference type="SAM" id="MobiDB-lite"/>
    </source>
</evidence>
<dbReference type="Gene3D" id="3.30.800.10">
    <property type="entry name" value="Phosphatidylinositol Phosphate Kinase II Beta"/>
    <property type="match status" value="1"/>
</dbReference>
<dbReference type="VEuPathDB" id="PlasmoDB:PVX_081270"/>
<dbReference type="PROSITE" id="PS50222">
    <property type="entry name" value="EF_HAND_2"/>
    <property type="match status" value="1"/>
</dbReference>
<evidence type="ECO:0000259" key="5">
    <source>
        <dbReference type="PROSITE" id="PS51455"/>
    </source>
</evidence>
<feature type="compositionally biased region" description="Polar residues" evidence="3">
    <location>
        <begin position="1012"/>
        <end position="1023"/>
    </location>
</feature>
<dbReference type="InterPro" id="IPR023610">
    <property type="entry name" value="PInositol-4/5-P-5/4-kinase"/>
</dbReference>
<feature type="region of interest" description="Disordered" evidence="3">
    <location>
        <begin position="422"/>
        <end position="683"/>
    </location>
</feature>
<feature type="compositionally biased region" description="Low complexity" evidence="3">
    <location>
        <begin position="150"/>
        <end position="159"/>
    </location>
</feature>
<dbReference type="Gene3D" id="1.10.238.10">
    <property type="entry name" value="EF-hand"/>
    <property type="match status" value="1"/>
</dbReference>
<feature type="compositionally biased region" description="Polar residues" evidence="3">
    <location>
        <begin position="561"/>
        <end position="609"/>
    </location>
</feature>